<dbReference type="PANTHER" id="PTHR10579:SF43">
    <property type="entry name" value="ZINC FINGER (C3HC4-TYPE RING FINGER) FAMILY PROTEIN"/>
    <property type="match status" value="1"/>
</dbReference>
<dbReference type="EMBL" id="FNIE01000024">
    <property type="protein sequence ID" value="SDP33010.1"/>
    <property type="molecule type" value="Genomic_DNA"/>
</dbReference>
<gene>
    <name evidence="3" type="ORF">SAMN05216259_1249</name>
</gene>
<dbReference type="OrthoDB" id="568872at2"/>
<dbReference type="SUPFAM" id="SSF53300">
    <property type="entry name" value="vWA-like"/>
    <property type="match status" value="1"/>
</dbReference>
<dbReference type="STRING" id="310781.SAMN05216259_1249"/>
<sequence>MDTQGTQAPSVRLAIDQRTFLAVGRGRQELHAIVTVSMTGTAPSAAGAARDPAGKHAEAARSAGGAAPAGPAAPGESAGQTGPAVPTGSAGQTGPAVPTGSAGQTSPAVPTGSAVTAARAGSVGSAASAGRPAIASAPASAAPARPHGSAAPVPARLAEVLVLDCSSSMDWPERKFREARKAALAALDALPDGTPFAVVRGTHTAEVAYPPGGGMRAADAAARREAALAIGGLEAHGGTCVGNWLELAGRLLAEQGAAIPHVLMLTDGRNEHDEENPLAAVLDALEGKFVCDAWGIGDGWDAQVLMDATGRLHGSANSVHEERELPAAYRRLVAGLAQRTVPELEIVVTPMPGTQVRYLRQVHPNEAQLPQAPGTGAAVFTTRAWGDERRRYQLCLLVDPQGRPLGEDLQAATVRVRVPGGPPVALPAELPCLVQWTDDPVRAEAENRRNLERAHVEKHQLLGRTAASAADAFRRDRHDPAVLDHLAAAVRLAHELGAVRQLAELQRIVAVHDAAAGRVEMRAGVTAAHFEHLLTASTHTTFGPPADGIQAAAAAQELRDCPHCGARMPQQSVFCPTCGRRTQTP</sequence>
<feature type="compositionally biased region" description="Low complexity" evidence="1">
    <location>
        <begin position="42"/>
        <end position="51"/>
    </location>
</feature>
<dbReference type="InterPro" id="IPR002035">
    <property type="entry name" value="VWF_A"/>
</dbReference>
<dbReference type="InterPro" id="IPR036465">
    <property type="entry name" value="vWFA_dom_sf"/>
</dbReference>
<dbReference type="AlphaFoldDB" id="A0A1H0RUC8"/>
<dbReference type="Gene3D" id="2.60.40.3670">
    <property type="match status" value="1"/>
</dbReference>
<organism evidence="3 4">
    <name type="scientific">Actinacidiphila guanduensis</name>
    <dbReference type="NCBI Taxonomy" id="310781"/>
    <lineage>
        <taxon>Bacteria</taxon>
        <taxon>Bacillati</taxon>
        <taxon>Actinomycetota</taxon>
        <taxon>Actinomycetes</taxon>
        <taxon>Kitasatosporales</taxon>
        <taxon>Streptomycetaceae</taxon>
        <taxon>Actinacidiphila</taxon>
    </lineage>
</organism>
<dbReference type="Gene3D" id="3.40.50.410">
    <property type="entry name" value="von Willebrand factor, type A domain"/>
    <property type="match status" value="1"/>
</dbReference>
<feature type="compositionally biased region" description="Low complexity" evidence="1">
    <location>
        <begin position="60"/>
        <end position="79"/>
    </location>
</feature>
<proteinExistence type="predicted"/>
<evidence type="ECO:0000259" key="2">
    <source>
        <dbReference type="SMART" id="SM00327"/>
    </source>
</evidence>
<accession>A0A1H0RUC8</accession>
<evidence type="ECO:0000256" key="1">
    <source>
        <dbReference type="SAM" id="MobiDB-lite"/>
    </source>
</evidence>
<name>A0A1H0RUC8_9ACTN</name>
<dbReference type="Proteomes" id="UP000199341">
    <property type="component" value="Unassembled WGS sequence"/>
</dbReference>
<evidence type="ECO:0000313" key="4">
    <source>
        <dbReference type="Proteomes" id="UP000199341"/>
    </source>
</evidence>
<dbReference type="CDD" id="cd00198">
    <property type="entry name" value="vWFA"/>
    <property type="match status" value="1"/>
</dbReference>
<protein>
    <submittedName>
        <fullName evidence="3">von Willebrand factor type A domain-containing protein</fullName>
    </submittedName>
</protein>
<feature type="region of interest" description="Disordered" evidence="1">
    <location>
        <begin position="41"/>
        <end position="113"/>
    </location>
</feature>
<dbReference type="InterPro" id="IPR051266">
    <property type="entry name" value="CLCR"/>
</dbReference>
<reference evidence="3 4" key="1">
    <citation type="submission" date="2016-10" db="EMBL/GenBank/DDBJ databases">
        <authorList>
            <person name="de Groot N.N."/>
        </authorList>
    </citation>
    <scope>NUCLEOTIDE SEQUENCE [LARGE SCALE GENOMIC DNA]</scope>
    <source>
        <strain evidence="3 4">CGMCC 4.2022</strain>
    </source>
</reference>
<evidence type="ECO:0000313" key="3">
    <source>
        <dbReference type="EMBL" id="SDP33010.1"/>
    </source>
</evidence>
<dbReference type="PANTHER" id="PTHR10579">
    <property type="entry name" value="CALCIUM-ACTIVATED CHLORIDE CHANNEL REGULATOR"/>
    <property type="match status" value="1"/>
</dbReference>
<dbReference type="RefSeq" id="WP_093788282.1">
    <property type="nucleotide sequence ID" value="NZ_FNIE01000024.1"/>
</dbReference>
<dbReference type="SMART" id="SM00327">
    <property type="entry name" value="VWA"/>
    <property type="match status" value="1"/>
</dbReference>
<dbReference type="Gene3D" id="1.20.120.1690">
    <property type="match status" value="1"/>
</dbReference>
<feature type="domain" description="VWFA" evidence="2">
    <location>
        <begin position="156"/>
        <end position="334"/>
    </location>
</feature>
<keyword evidence="4" id="KW-1185">Reference proteome</keyword>
<dbReference type="Pfam" id="PF13768">
    <property type="entry name" value="VWA_3"/>
    <property type="match status" value="1"/>
</dbReference>